<dbReference type="RefSeq" id="XP_029223951.1">
    <property type="nucleotide sequence ID" value="XM_029375929.1"/>
</dbReference>
<dbReference type="InterPro" id="IPR050869">
    <property type="entry name" value="H3K4_H4K5_MeTrfase"/>
</dbReference>
<dbReference type="AlphaFoldDB" id="A0A422N0P4"/>
<dbReference type="InterPro" id="IPR046341">
    <property type="entry name" value="SET_dom_sf"/>
</dbReference>
<dbReference type="SUPFAM" id="SSF82199">
    <property type="entry name" value="SET domain"/>
    <property type="match status" value="1"/>
</dbReference>
<evidence type="ECO:0000313" key="3">
    <source>
        <dbReference type="EMBL" id="RNE99020.1"/>
    </source>
</evidence>
<sequence length="696" mass="75533">MLRAPQDRLVACVHPSDPAADAGRYAVAKADISPGELLLLAAPYAVATNPNEAPSAMHIAEKAEDWVEASACTRPVGTAMVRRRKKNGPLPASMPSGYVPVSPYSTRCCSCLRSIAGGSFFLNYETIRWVSGNIAAEHARREEERWLKEEDDAAQAKAANVDPDKELGEGSDDGDGGKQQRKLQKPTRSARMRSKGYMALKQKLSEAAAQRRESEMLDCHLKAMQVECAEAAAAAWPERVVEGSASLPAEVLSQGFCGCAGCGVLVYCSRACWEEHHELHRTSGVCRTLRSVYPALAKAFCVGGGNQSKAAGRRRFSADSWSPKHWPRRTSDDDAWEMQSLLLFALLVARCAKEGFAGRMAEEAHDKGGEAGGEAYCVATGQTVPPPSAENTGQRVGATTTTTAAAEVQLPAATMSIARDSAAPCEVEVIRLARLQCGGAVEVVDPKALEEKTGTHSTESASHLYVAHRGHMALSPCGKHEATHAVREPRWVDAARLVTNLSVMCKESRRMFHRSYRRFTKFFLPWLEADAGGEAGLTVTAAFFDRLCAAVKCNSFGLFDADGSCLGVALYPEASYFNHSCSPNICRVTHRGRLAAFYALRRIQRGEPLTICYVDVQETSTAERRRLLLSSYRFFCECERCRGATTAAPGVRLCNACAVRGYVVPVPPPAAASWGMEAVREGMCSVCKTRVPWRPQ</sequence>
<keyword evidence="4" id="KW-1185">Reference proteome</keyword>
<dbReference type="EMBL" id="MKKU01000987">
    <property type="protein sequence ID" value="RNE99020.1"/>
    <property type="molecule type" value="Genomic_DNA"/>
</dbReference>
<dbReference type="PANTHER" id="PTHR12197">
    <property type="entry name" value="HISTONE-LYSINE N-METHYLTRANSFERASE SMYD"/>
    <property type="match status" value="1"/>
</dbReference>
<dbReference type="GO" id="GO:0005634">
    <property type="term" value="C:nucleus"/>
    <property type="evidence" value="ECO:0007669"/>
    <property type="project" value="TreeGrafter"/>
</dbReference>
<evidence type="ECO:0000313" key="4">
    <source>
        <dbReference type="Proteomes" id="UP000284403"/>
    </source>
</evidence>
<name>A0A422N0P4_9TRYP</name>
<comment type="caution">
    <text evidence="3">The sequence shown here is derived from an EMBL/GenBank/DDBJ whole genome shotgun (WGS) entry which is preliminary data.</text>
</comment>
<organism evidence="3 4">
    <name type="scientific">Trypanosoma conorhini</name>
    <dbReference type="NCBI Taxonomy" id="83891"/>
    <lineage>
        <taxon>Eukaryota</taxon>
        <taxon>Discoba</taxon>
        <taxon>Euglenozoa</taxon>
        <taxon>Kinetoplastea</taxon>
        <taxon>Metakinetoplastina</taxon>
        <taxon>Trypanosomatida</taxon>
        <taxon>Trypanosomatidae</taxon>
        <taxon>Trypanosoma</taxon>
    </lineage>
</organism>
<proteinExistence type="predicted"/>
<dbReference type="Gene3D" id="2.170.270.10">
    <property type="entry name" value="SET domain"/>
    <property type="match status" value="1"/>
</dbReference>
<dbReference type="GeneID" id="40322714"/>
<dbReference type="InterPro" id="IPR001214">
    <property type="entry name" value="SET_dom"/>
</dbReference>
<feature type="domain" description="SET" evidence="2">
    <location>
        <begin position="451"/>
        <end position="614"/>
    </location>
</feature>
<dbReference type="PANTHER" id="PTHR12197:SF251">
    <property type="entry name" value="EG:BACR7C10.4 PROTEIN"/>
    <property type="match status" value="1"/>
</dbReference>
<evidence type="ECO:0000256" key="1">
    <source>
        <dbReference type="SAM" id="MobiDB-lite"/>
    </source>
</evidence>
<protein>
    <submittedName>
        <fullName evidence="3">Putative SET and MYND domain-containing protein 3</fullName>
    </submittedName>
</protein>
<reference evidence="3 4" key="1">
    <citation type="journal article" date="2018" name="BMC Genomics">
        <title>Genomic comparison of Trypanosoma conorhini and Trypanosoma rangeli to Trypanosoma cruzi strains of high and low virulence.</title>
        <authorList>
            <person name="Bradwell K.R."/>
            <person name="Koparde V.N."/>
            <person name="Matveyev A.V."/>
            <person name="Serrano M.G."/>
            <person name="Alves J.M."/>
            <person name="Parikh H."/>
            <person name="Huang B."/>
            <person name="Lee V."/>
            <person name="Espinosa-Alvarez O."/>
            <person name="Ortiz P.A."/>
            <person name="Costa-Martins A.G."/>
            <person name="Teixeira M.M."/>
            <person name="Buck G.A."/>
        </authorList>
    </citation>
    <scope>NUCLEOTIDE SEQUENCE [LARGE SCALE GENOMIC DNA]</scope>
    <source>
        <strain evidence="3 4">025E</strain>
    </source>
</reference>
<dbReference type="OrthoDB" id="5945798at2759"/>
<accession>A0A422N0P4</accession>
<dbReference type="Proteomes" id="UP000284403">
    <property type="component" value="Unassembled WGS sequence"/>
</dbReference>
<gene>
    <name evidence="3" type="ORF">Tco025E_09103</name>
</gene>
<dbReference type="PROSITE" id="PS50280">
    <property type="entry name" value="SET"/>
    <property type="match status" value="1"/>
</dbReference>
<feature type="region of interest" description="Disordered" evidence="1">
    <location>
        <begin position="145"/>
        <end position="192"/>
    </location>
</feature>
<evidence type="ECO:0000259" key="2">
    <source>
        <dbReference type="PROSITE" id="PS50280"/>
    </source>
</evidence>
<dbReference type="CDD" id="cd20071">
    <property type="entry name" value="SET_SMYD"/>
    <property type="match status" value="1"/>
</dbReference>
<feature type="compositionally biased region" description="Basic residues" evidence="1">
    <location>
        <begin position="179"/>
        <end position="192"/>
    </location>
</feature>
<dbReference type="Pfam" id="PF00856">
    <property type="entry name" value="SET"/>
    <property type="match status" value="1"/>
</dbReference>